<dbReference type="OrthoDB" id="998400at2759"/>
<dbReference type="Pfam" id="PF14223">
    <property type="entry name" value="Retrotran_gag_2"/>
    <property type="match status" value="1"/>
</dbReference>
<dbReference type="PANTHER" id="PTHR35317:SF28">
    <property type="entry name" value="ZINC FINGER, CCHC-TYPE, RIBONUCLEASE H-LIKE DOMAIN, GAG-PRE-INTEGRASE DOMAIN PROTEIN-RELATED"/>
    <property type="match status" value="1"/>
</dbReference>
<dbReference type="AlphaFoldDB" id="A0A9D3VT21"/>
<name>A0A9D3VT21_9ROSI</name>
<evidence type="ECO:0000313" key="2">
    <source>
        <dbReference type="Proteomes" id="UP000828251"/>
    </source>
</evidence>
<keyword evidence="2" id="KW-1185">Reference proteome</keyword>
<reference evidence="1 2" key="1">
    <citation type="journal article" date="2021" name="Plant Biotechnol. J.">
        <title>Multi-omics assisted identification of the key and species-specific regulatory components of drought-tolerant mechanisms in Gossypium stocksii.</title>
        <authorList>
            <person name="Yu D."/>
            <person name="Ke L."/>
            <person name="Zhang D."/>
            <person name="Wu Y."/>
            <person name="Sun Y."/>
            <person name="Mei J."/>
            <person name="Sun J."/>
            <person name="Sun Y."/>
        </authorList>
    </citation>
    <scope>NUCLEOTIDE SEQUENCE [LARGE SCALE GENOMIC DNA]</scope>
    <source>
        <strain evidence="2">cv. E1</strain>
        <tissue evidence="1">Leaf</tissue>
    </source>
</reference>
<sequence length="107" mass="12172">MANMIQPQILKLTKTKYGNWSIQIKALLSSQDCWDVVKEGYVEPKNTAAEAALTNEEKRVLKEARTKDKRAMFFIFQGVDESTFEKIADTKTSNEAWGISQKIPSRS</sequence>
<dbReference type="EMBL" id="JAIQCV010000006">
    <property type="protein sequence ID" value="KAH1092133.1"/>
    <property type="molecule type" value="Genomic_DNA"/>
</dbReference>
<evidence type="ECO:0008006" key="3">
    <source>
        <dbReference type="Google" id="ProtNLM"/>
    </source>
</evidence>
<protein>
    <recommendedName>
        <fullName evidence="3">DUF4219 domain-containing protein</fullName>
    </recommendedName>
</protein>
<proteinExistence type="predicted"/>
<evidence type="ECO:0000313" key="1">
    <source>
        <dbReference type="EMBL" id="KAH1092133.1"/>
    </source>
</evidence>
<dbReference type="Proteomes" id="UP000828251">
    <property type="component" value="Unassembled WGS sequence"/>
</dbReference>
<accession>A0A9D3VT21</accession>
<gene>
    <name evidence="1" type="ORF">J1N35_019390</name>
</gene>
<organism evidence="1 2">
    <name type="scientific">Gossypium stocksii</name>
    <dbReference type="NCBI Taxonomy" id="47602"/>
    <lineage>
        <taxon>Eukaryota</taxon>
        <taxon>Viridiplantae</taxon>
        <taxon>Streptophyta</taxon>
        <taxon>Embryophyta</taxon>
        <taxon>Tracheophyta</taxon>
        <taxon>Spermatophyta</taxon>
        <taxon>Magnoliopsida</taxon>
        <taxon>eudicotyledons</taxon>
        <taxon>Gunneridae</taxon>
        <taxon>Pentapetalae</taxon>
        <taxon>rosids</taxon>
        <taxon>malvids</taxon>
        <taxon>Malvales</taxon>
        <taxon>Malvaceae</taxon>
        <taxon>Malvoideae</taxon>
        <taxon>Gossypium</taxon>
    </lineage>
</organism>
<dbReference type="PANTHER" id="PTHR35317">
    <property type="entry name" value="OS04G0629600 PROTEIN"/>
    <property type="match status" value="1"/>
</dbReference>
<comment type="caution">
    <text evidence="1">The sequence shown here is derived from an EMBL/GenBank/DDBJ whole genome shotgun (WGS) entry which is preliminary data.</text>
</comment>